<evidence type="ECO:0000256" key="1">
    <source>
        <dbReference type="SAM" id="MobiDB-lite"/>
    </source>
</evidence>
<gene>
    <name evidence="2" type="ORF">ACFOZ0_22395</name>
</gene>
<dbReference type="RefSeq" id="WP_310765693.1">
    <property type="nucleotide sequence ID" value="NZ_JBHRWR010000016.1"/>
</dbReference>
<sequence length="44" mass="4527">MDRISSQAAQGGITRPRSRATPSSSGPSTATTAMARRPVADPEV</sequence>
<accession>A0ABV7SIJ5</accession>
<dbReference type="EMBL" id="JBHRWR010000016">
    <property type="protein sequence ID" value="MFC3575985.1"/>
    <property type="molecule type" value="Genomic_DNA"/>
</dbReference>
<protein>
    <submittedName>
        <fullName evidence="2">Uncharacterized protein</fullName>
    </submittedName>
</protein>
<evidence type="ECO:0000313" key="2">
    <source>
        <dbReference type="EMBL" id="MFC3575985.1"/>
    </source>
</evidence>
<keyword evidence="3" id="KW-1185">Reference proteome</keyword>
<name>A0ABV7SIJ5_9ACTN</name>
<comment type="caution">
    <text evidence="2">The sequence shown here is derived from an EMBL/GenBank/DDBJ whole genome shotgun (WGS) entry which is preliminary data.</text>
</comment>
<reference evidence="3" key="1">
    <citation type="journal article" date="2019" name="Int. J. Syst. Evol. Microbiol.">
        <title>The Global Catalogue of Microorganisms (GCM) 10K type strain sequencing project: providing services to taxonomists for standard genome sequencing and annotation.</title>
        <authorList>
            <consortium name="The Broad Institute Genomics Platform"/>
            <consortium name="The Broad Institute Genome Sequencing Center for Infectious Disease"/>
            <person name="Wu L."/>
            <person name="Ma J."/>
        </authorList>
    </citation>
    <scope>NUCLEOTIDE SEQUENCE [LARGE SCALE GENOMIC DNA]</scope>
    <source>
        <strain evidence="3">CGMCC 4.7035</strain>
    </source>
</reference>
<evidence type="ECO:0000313" key="3">
    <source>
        <dbReference type="Proteomes" id="UP001595701"/>
    </source>
</evidence>
<organism evidence="2 3">
    <name type="scientific">Streptomyces yaanensis</name>
    <dbReference type="NCBI Taxonomy" id="1142239"/>
    <lineage>
        <taxon>Bacteria</taxon>
        <taxon>Bacillati</taxon>
        <taxon>Actinomycetota</taxon>
        <taxon>Actinomycetes</taxon>
        <taxon>Kitasatosporales</taxon>
        <taxon>Streptomycetaceae</taxon>
        <taxon>Streptomyces</taxon>
    </lineage>
</organism>
<dbReference type="Proteomes" id="UP001595701">
    <property type="component" value="Unassembled WGS sequence"/>
</dbReference>
<proteinExistence type="predicted"/>
<feature type="region of interest" description="Disordered" evidence="1">
    <location>
        <begin position="1"/>
        <end position="44"/>
    </location>
</feature>
<feature type="compositionally biased region" description="Low complexity" evidence="1">
    <location>
        <begin position="19"/>
        <end position="33"/>
    </location>
</feature>